<evidence type="ECO:0000256" key="2">
    <source>
        <dbReference type="SAM" id="SignalP"/>
    </source>
</evidence>
<evidence type="ECO:0000313" key="3">
    <source>
        <dbReference type="EMBL" id="VVC30153.1"/>
    </source>
</evidence>
<protein>
    <submittedName>
        <fullName evidence="3">Uncharacterized protein</fullName>
    </submittedName>
</protein>
<dbReference type="Proteomes" id="UP000325440">
    <property type="component" value="Unassembled WGS sequence"/>
</dbReference>
<proteinExistence type="predicted"/>
<dbReference type="AlphaFoldDB" id="A0A5E4MF80"/>
<feature type="compositionally biased region" description="Polar residues" evidence="1">
    <location>
        <begin position="49"/>
        <end position="60"/>
    </location>
</feature>
<dbReference type="EMBL" id="CABPRJ010000506">
    <property type="protein sequence ID" value="VVC30153.1"/>
    <property type="molecule type" value="Genomic_DNA"/>
</dbReference>
<accession>A0A5E4MF80</accession>
<evidence type="ECO:0000256" key="1">
    <source>
        <dbReference type="SAM" id="MobiDB-lite"/>
    </source>
</evidence>
<feature type="signal peptide" evidence="2">
    <location>
        <begin position="1"/>
        <end position="22"/>
    </location>
</feature>
<keyword evidence="4" id="KW-1185">Reference proteome</keyword>
<reference evidence="3 4" key="1">
    <citation type="submission" date="2019-08" db="EMBL/GenBank/DDBJ databases">
        <authorList>
            <person name="Alioto T."/>
            <person name="Alioto T."/>
            <person name="Gomez Garrido J."/>
        </authorList>
    </citation>
    <scope>NUCLEOTIDE SEQUENCE [LARGE SCALE GENOMIC DNA]</scope>
</reference>
<feature type="region of interest" description="Disordered" evidence="1">
    <location>
        <begin position="31"/>
        <end position="60"/>
    </location>
</feature>
<gene>
    <name evidence="3" type="ORF">CINCED_3A018365</name>
</gene>
<feature type="chain" id="PRO_5022895473" evidence="2">
    <location>
        <begin position="23"/>
        <end position="348"/>
    </location>
</feature>
<evidence type="ECO:0000313" key="4">
    <source>
        <dbReference type="Proteomes" id="UP000325440"/>
    </source>
</evidence>
<feature type="region of interest" description="Disordered" evidence="1">
    <location>
        <begin position="187"/>
        <end position="251"/>
    </location>
</feature>
<name>A0A5E4MF80_9HEMI</name>
<feature type="compositionally biased region" description="Basic and acidic residues" evidence="1">
    <location>
        <begin position="31"/>
        <end position="47"/>
    </location>
</feature>
<keyword evidence="2" id="KW-0732">Signal</keyword>
<sequence>MNTFTLLYLFSCLLIVFHEVTSEVEIRDITDEPENKPIHSKGEKIDQSKGYQRQSPNNESKQYYVEEPVSQEDESKMQLVLAKNGPHVSEFKNHKYDGSNEDLKLHDDQGYLSEQNITPLGIFAVYDWWSKMPQSGLNQIHATGHGAGSSMDPVTRARILKANITPKGMEILQEWLRDIPIMDLDQSEDEKRKGQTGESDNGPIDIPIIKHSTSKSNGEMPSNTDNTPVQDLKLPGLEKSKPDVNNSAGEPNNYVMRKIVYHTDDHGNQFVMRRTEARFEPGSEANFPNYNIPELSRPERPYDRRPTKMYSHKRKVFPEPLFDPPVPSFFSAPPPPVRSIFRHHNHHR</sequence>
<feature type="compositionally biased region" description="Polar residues" evidence="1">
    <location>
        <begin position="214"/>
        <end position="229"/>
    </location>
</feature>
<organism evidence="3 4">
    <name type="scientific">Cinara cedri</name>
    <dbReference type="NCBI Taxonomy" id="506608"/>
    <lineage>
        <taxon>Eukaryota</taxon>
        <taxon>Metazoa</taxon>
        <taxon>Ecdysozoa</taxon>
        <taxon>Arthropoda</taxon>
        <taxon>Hexapoda</taxon>
        <taxon>Insecta</taxon>
        <taxon>Pterygota</taxon>
        <taxon>Neoptera</taxon>
        <taxon>Paraneoptera</taxon>
        <taxon>Hemiptera</taxon>
        <taxon>Sternorrhyncha</taxon>
        <taxon>Aphidomorpha</taxon>
        <taxon>Aphidoidea</taxon>
        <taxon>Aphididae</taxon>
        <taxon>Lachninae</taxon>
        <taxon>Cinara</taxon>
    </lineage>
</organism>